<protein>
    <recommendedName>
        <fullName evidence="6">Phosphate transporter</fullName>
    </recommendedName>
</protein>
<evidence type="ECO:0000256" key="2">
    <source>
        <dbReference type="ARBA" id="ARBA00022448"/>
    </source>
</evidence>
<evidence type="ECO:0000256" key="7">
    <source>
        <dbReference type="SAM" id="MobiDB-lite"/>
    </source>
</evidence>
<evidence type="ECO:0000256" key="6">
    <source>
        <dbReference type="RuleBase" id="RU363058"/>
    </source>
</evidence>
<feature type="transmembrane region" description="Helical" evidence="6">
    <location>
        <begin position="85"/>
        <end position="105"/>
    </location>
</feature>
<keyword evidence="4 6" id="KW-1133">Transmembrane helix</keyword>
<keyword evidence="3 6" id="KW-0812">Transmembrane</keyword>
<name>A0A2S3ZU32_ARTGL</name>
<dbReference type="Proteomes" id="UP000237061">
    <property type="component" value="Unassembled WGS sequence"/>
</dbReference>
<dbReference type="OrthoDB" id="9779554at2"/>
<dbReference type="PANTHER" id="PTHR11101:SF54">
    <property type="entry name" value="LOW-AFFINITY INORGANIC PHOSPHATE TRANSPORTER-RELATED"/>
    <property type="match status" value="1"/>
</dbReference>
<feature type="transmembrane region" description="Helical" evidence="6">
    <location>
        <begin position="112"/>
        <end position="134"/>
    </location>
</feature>
<dbReference type="RefSeq" id="WP_103466814.1">
    <property type="nucleotide sequence ID" value="NZ_PPXB01000016.1"/>
</dbReference>
<dbReference type="GO" id="GO:0016020">
    <property type="term" value="C:membrane"/>
    <property type="evidence" value="ECO:0007669"/>
    <property type="project" value="UniProtKB-SubCell"/>
</dbReference>
<dbReference type="Pfam" id="PF01384">
    <property type="entry name" value="PHO4"/>
    <property type="match status" value="1"/>
</dbReference>
<dbReference type="EMBL" id="PPXC01000014">
    <property type="protein sequence ID" value="POH72357.1"/>
    <property type="molecule type" value="Genomic_DNA"/>
</dbReference>
<evidence type="ECO:0000313" key="8">
    <source>
        <dbReference type="EMBL" id="POH72357.1"/>
    </source>
</evidence>
<keyword evidence="6" id="KW-0592">Phosphate transport</keyword>
<sequence length="485" mass="49518">MDLTFMVVLVIALALFFDFTNGFHDTANAMATPIATGAIKPKTAVALAAILNLVGAFLSTEVAKTISGGIINEGGPNGVAITPEMIFAGLMGAVLWNLFTWLLGLPSSSSHALFGGLIGAAIVGTWSFGAVNFMVVVSKVLLPALLAPAIAGLVAFLCTKMAYSITKRSDPDSGDKLTQKRGGFRRGQVFSSSLVALAHGTNDAQKTMGVITLVLVASGLQQAGTGPHFWVIATCAIAIAAGTYAGGWRIIRTLGSGLTDVKPAQGFAAETSTAAAILASSHLGFALSTTHVASGSVIGSGLGRKGATVRWGAIGKIGITWLLTLPSAALVGGLAALLIRTGTVGIVIVAVLGLSAIIFMFIVSQRETVDHSNAISDVDAVGEALHIPSRKERERLAAKARAAEKTAEKAAKRAAEAAAIRATAQTALDKADTAVLKAMTKAAEPPKARVKSAAAPKPKVKAPPAPGDTDVPGVDDETAATKEMP</sequence>
<evidence type="ECO:0000256" key="3">
    <source>
        <dbReference type="ARBA" id="ARBA00022692"/>
    </source>
</evidence>
<dbReference type="GO" id="GO:0035435">
    <property type="term" value="P:phosphate ion transmembrane transport"/>
    <property type="evidence" value="ECO:0007669"/>
    <property type="project" value="TreeGrafter"/>
</dbReference>
<evidence type="ECO:0000256" key="5">
    <source>
        <dbReference type="ARBA" id="ARBA00023136"/>
    </source>
</evidence>
<reference evidence="8 9" key="1">
    <citation type="submission" date="2018-01" db="EMBL/GenBank/DDBJ databases">
        <title>Arthrobacter sp. nov., from glaciers in China.</title>
        <authorList>
            <person name="Liu Q."/>
            <person name="Xin Y.-H."/>
        </authorList>
    </citation>
    <scope>NUCLEOTIDE SEQUENCE [LARGE SCALE GENOMIC DNA]</scope>
    <source>
        <strain evidence="8 9">HLT2-12-2</strain>
    </source>
</reference>
<dbReference type="PANTHER" id="PTHR11101">
    <property type="entry name" value="PHOSPHATE TRANSPORTER"/>
    <property type="match status" value="1"/>
</dbReference>
<feature type="transmembrane region" description="Helical" evidence="6">
    <location>
        <begin position="345"/>
        <end position="363"/>
    </location>
</feature>
<feature type="transmembrane region" description="Helical" evidence="6">
    <location>
        <begin position="319"/>
        <end position="339"/>
    </location>
</feature>
<accession>A0A2S3ZU32</accession>
<feature type="transmembrane region" description="Helical" evidence="6">
    <location>
        <begin position="140"/>
        <end position="159"/>
    </location>
</feature>
<comment type="similarity">
    <text evidence="6">Belongs to the inorganic phosphate transporter (PiT) (TC 2.A.20) family.</text>
</comment>
<keyword evidence="9" id="KW-1185">Reference proteome</keyword>
<comment type="subcellular location">
    <subcellularLocation>
        <location evidence="1 6">Membrane</location>
        <topology evidence="1 6">Multi-pass membrane protein</topology>
    </subcellularLocation>
</comment>
<keyword evidence="2 6" id="KW-0813">Transport</keyword>
<dbReference type="GO" id="GO:0005315">
    <property type="term" value="F:phosphate transmembrane transporter activity"/>
    <property type="evidence" value="ECO:0007669"/>
    <property type="project" value="InterPro"/>
</dbReference>
<keyword evidence="5 6" id="KW-0472">Membrane</keyword>
<evidence type="ECO:0000256" key="4">
    <source>
        <dbReference type="ARBA" id="ARBA00022989"/>
    </source>
</evidence>
<evidence type="ECO:0000256" key="1">
    <source>
        <dbReference type="ARBA" id="ARBA00004141"/>
    </source>
</evidence>
<comment type="caution">
    <text evidence="8">The sequence shown here is derived from an EMBL/GenBank/DDBJ whole genome shotgun (WGS) entry which is preliminary data.</text>
</comment>
<organism evidence="8 9">
    <name type="scientific">Arthrobacter glacialis</name>
    <dbReference type="NCBI Taxonomy" id="1664"/>
    <lineage>
        <taxon>Bacteria</taxon>
        <taxon>Bacillati</taxon>
        <taxon>Actinomycetota</taxon>
        <taxon>Actinomycetes</taxon>
        <taxon>Micrococcales</taxon>
        <taxon>Micrococcaceae</taxon>
        <taxon>Arthrobacter</taxon>
    </lineage>
</organism>
<feature type="region of interest" description="Disordered" evidence="7">
    <location>
        <begin position="440"/>
        <end position="485"/>
    </location>
</feature>
<dbReference type="InterPro" id="IPR001204">
    <property type="entry name" value="Phos_transporter"/>
</dbReference>
<proteinExistence type="inferred from homology"/>
<evidence type="ECO:0000313" key="9">
    <source>
        <dbReference type="Proteomes" id="UP000237061"/>
    </source>
</evidence>
<dbReference type="AlphaFoldDB" id="A0A2S3ZU32"/>
<gene>
    <name evidence="8" type="ORF">CVS27_15815</name>
</gene>